<gene>
    <name evidence="1" type="ORF">IPF_6546</name>
</gene>
<evidence type="ECO:0000313" key="1">
    <source>
        <dbReference type="EMBL" id="CAO88807.1"/>
    </source>
</evidence>
<proteinExistence type="predicted"/>
<protein>
    <submittedName>
        <fullName evidence="1">Similarity</fullName>
    </submittedName>
</protein>
<organism evidence="1">
    <name type="scientific">Microcystis aeruginosa (strain PCC 7806)</name>
    <dbReference type="NCBI Taxonomy" id="267872"/>
    <lineage>
        <taxon>Bacteria</taxon>
        <taxon>Bacillati</taxon>
        <taxon>Cyanobacteriota</taxon>
        <taxon>Cyanophyceae</taxon>
        <taxon>Oscillatoriophycideae</taxon>
        <taxon>Chroococcales</taxon>
        <taxon>Microcystaceae</taxon>
        <taxon>Microcystis</taxon>
    </lineage>
</organism>
<accession>A8YAA2</accession>
<name>A8YAA2_MICA7</name>
<dbReference type="AlphaFoldDB" id="A8YAA2"/>
<dbReference type="EMBL" id="AM778879">
    <property type="protein sequence ID" value="CAO88807.1"/>
    <property type="molecule type" value="Genomic_DNA"/>
</dbReference>
<reference evidence="1" key="1">
    <citation type="submission" date="2007-08" db="EMBL/GenBank/DDBJ databases">
        <authorList>
            <person name="Frangeul L."/>
        </authorList>
    </citation>
    <scope>NUCLEOTIDE SEQUENCE</scope>
    <source>
        <strain evidence="1">PCC 7806</strain>
    </source>
</reference>
<sequence length="58" mass="6456">MPRVCSLTGTAAGPVAWGPWGAQPVTIRETAIDEPIALDTLTDRLIIVKFREFWQKKC</sequence>